<accession>A0ABT3R930</accession>
<organism evidence="3 4">
    <name type="scientific">Roseibium salinum</name>
    <dbReference type="NCBI Taxonomy" id="1604349"/>
    <lineage>
        <taxon>Bacteria</taxon>
        <taxon>Pseudomonadati</taxon>
        <taxon>Pseudomonadota</taxon>
        <taxon>Alphaproteobacteria</taxon>
        <taxon>Hyphomicrobiales</taxon>
        <taxon>Stappiaceae</taxon>
        <taxon>Roseibium</taxon>
    </lineage>
</organism>
<protein>
    <submittedName>
        <fullName evidence="3">LysM peptidoglycan-binding domain-containing protein</fullName>
    </submittedName>
</protein>
<dbReference type="Pfam" id="PF19135">
    <property type="entry name" value="DUF5818"/>
    <property type="match status" value="1"/>
</dbReference>
<evidence type="ECO:0000313" key="3">
    <source>
        <dbReference type="EMBL" id="MCX2725623.1"/>
    </source>
</evidence>
<dbReference type="EMBL" id="JAPEVI010000003">
    <property type="protein sequence ID" value="MCX2725623.1"/>
    <property type="molecule type" value="Genomic_DNA"/>
</dbReference>
<dbReference type="CDD" id="cd00118">
    <property type="entry name" value="LysM"/>
    <property type="match status" value="2"/>
</dbReference>
<dbReference type="Gene3D" id="3.10.350.10">
    <property type="entry name" value="LysM domain"/>
    <property type="match status" value="2"/>
</dbReference>
<feature type="domain" description="LysM" evidence="2">
    <location>
        <begin position="94"/>
        <end position="138"/>
    </location>
</feature>
<evidence type="ECO:0000259" key="2">
    <source>
        <dbReference type="PROSITE" id="PS51782"/>
    </source>
</evidence>
<comment type="caution">
    <text evidence="3">The sequence shown here is derived from an EMBL/GenBank/DDBJ whole genome shotgun (WGS) entry which is preliminary data.</text>
</comment>
<feature type="signal peptide" evidence="1">
    <location>
        <begin position="1"/>
        <end position="28"/>
    </location>
</feature>
<gene>
    <name evidence="3" type="ORF">ON753_25235</name>
</gene>
<dbReference type="InterPro" id="IPR018392">
    <property type="entry name" value="LysM"/>
</dbReference>
<sequence length="327" mass="34221">MAGCLSTSTGMLAAFSVVILLSGASAGAQSPCAGEYVMQPGDTLQKVTQQCRVALPELMAANPQIGNVRNIAVGTRINIPGATGGDDDARLPHATRKVAPGDTLFSLAESLGTSVDALLEANPDLEMDDLPVGLTIRIPRFAPGGPDGPIAKDPTINVQPRAGGPGTPITVSGDNYLPGQTVQIGVGPPESEWRSLERTRVQAGGEVEARVRIPENAAPGEDLVFVIHTRDGRTEVSGPVQVVEQRDPDAPDDGAGMRTVEGRLAHGAECMQINTPNGRSYSLTGTGSRFKAGDYVRVRGEIAEMSFCMQGEATINVESMVRAEPLE</sequence>
<name>A0ABT3R930_9HYPH</name>
<feature type="domain" description="LysM" evidence="2">
    <location>
        <begin position="34"/>
        <end position="79"/>
    </location>
</feature>
<proteinExistence type="predicted"/>
<feature type="chain" id="PRO_5045213618" evidence="1">
    <location>
        <begin position="29"/>
        <end position="327"/>
    </location>
</feature>
<keyword evidence="1" id="KW-0732">Signal</keyword>
<dbReference type="SMART" id="SM00257">
    <property type="entry name" value="LysM"/>
    <property type="match status" value="2"/>
</dbReference>
<evidence type="ECO:0000313" key="4">
    <source>
        <dbReference type="Proteomes" id="UP001300261"/>
    </source>
</evidence>
<dbReference type="InterPro" id="IPR036779">
    <property type="entry name" value="LysM_dom_sf"/>
</dbReference>
<dbReference type="Proteomes" id="UP001300261">
    <property type="component" value="Unassembled WGS sequence"/>
</dbReference>
<dbReference type="SUPFAM" id="SSF54106">
    <property type="entry name" value="LysM domain"/>
    <property type="match status" value="2"/>
</dbReference>
<reference evidence="3 4" key="1">
    <citation type="journal article" date="2016" name="Int. J. Syst. Evol. Microbiol.">
        <title>Labrenzia salina sp. nov., isolated from the rhizosphere of the halophyte Arthrocnemum macrostachyum.</title>
        <authorList>
            <person name="Camacho M."/>
            <person name="Redondo-Gomez S."/>
            <person name="Rodriguez-Llorente I."/>
            <person name="Rohde M."/>
            <person name="Sproer C."/>
            <person name="Schumann P."/>
            <person name="Klenk H.P."/>
            <person name="Montero-Calasanz M.D.C."/>
        </authorList>
    </citation>
    <scope>NUCLEOTIDE SEQUENCE [LARGE SCALE GENOMIC DNA]</scope>
    <source>
        <strain evidence="3 4">DSM 29163</strain>
    </source>
</reference>
<dbReference type="InterPro" id="IPR043856">
    <property type="entry name" value="DUF5818"/>
</dbReference>
<evidence type="ECO:0000256" key="1">
    <source>
        <dbReference type="SAM" id="SignalP"/>
    </source>
</evidence>
<keyword evidence="4" id="KW-1185">Reference proteome</keyword>
<dbReference type="PROSITE" id="PS51782">
    <property type="entry name" value="LYSM"/>
    <property type="match status" value="2"/>
</dbReference>
<dbReference type="RefSeq" id="WP_265966697.1">
    <property type="nucleotide sequence ID" value="NZ_JAPEVI010000003.1"/>
</dbReference>
<dbReference type="Pfam" id="PF01476">
    <property type="entry name" value="LysM"/>
    <property type="match status" value="2"/>
</dbReference>